<evidence type="ECO:0000313" key="1">
    <source>
        <dbReference type="EMBL" id="KAH8016532.1"/>
    </source>
</evidence>
<dbReference type="Proteomes" id="UP000827872">
    <property type="component" value="Linkage Group LG01"/>
</dbReference>
<name>A0ACB8GAJ5_9SAUR</name>
<protein>
    <submittedName>
        <fullName evidence="1">Uncharacterized protein</fullName>
    </submittedName>
</protein>
<dbReference type="EMBL" id="CM037614">
    <property type="protein sequence ID" value="KAH8016532.1"/>
    <property type="molecule type" value="Genomic_DNA"/>
</dbReference>
<gene>
    <name evidence="1" type="ORF">K3G42_019314</name>
</gene>
<organism evidence="1 2">
    <name type="scientific">Sphaerodactylus townsendi</name>
    <dbReference type="NCBI Taxonomy" id="933632"/>
    <lineage>
        <taxon>Eukaryota</taxon>
        <taxon>Metazoa</taxon>
        <taxon>Chordata</taxon>
        <taxon>Craniata</taxon>
        <taxon>Vertebrata</taxon>
        <taxon>Euteleostomi</taxon>
        <taxon>Lepidosauria</taxon>
        <taxon>Squamata</taxon>
        <taxon>Bifurcata</taxon>
        <taxon>Gekkota</taxon>
        <taxon>Sphaerodactylidae</taxon>
        <taxon>Sphaerodactylus</taxon>
    </lineage>
</organism>
<sequence length="183" mass="19762">MGHQKQGRPHRPRTKGGVGASSNQAWHVNLTGPPACMPPSWEISPEHRLAQSWWRVQQESLLSDLTCQLRDQYAAEGDVQKPASGCQKTLCLPAAMAGAEMAARDQGSRGTCQMPVAIGPLDPNSLALLCTSGAMQGSWGSLEELRGHCRHIQTLRPYIAMLDQTYGDPSRSHSGVPLILALS</sequence>
<reference evidence="1" key="1">
    <citation type="submission" date="2021-08" db="EMBL/GenBank/DDBJ databases">
        <title>The first chromosome-level gecko genome reveals the dynamic sex chromosomes of Neotropical dwarf geckos (Sphaerodactylidae: Sphaerodactylus).</title>
        <authorList>
            <person name="Pinto B.J."/>
            <person name="Keating S.E."/>
            <person name="Gamble T."/>
        </authorList>
    </citation>
    <scope>NUCLEOTIDE SEQUENCE</scope>
    <source>
        <strain evidence="1">TG3544</strain>
    </source>
</reference>
<evidence type="ECO:0000313" key="2">
    <source>
        <dbReference type="Proteomes" id="UP000827872"/>
    </source>
</evidence>
<accession>A0ACB8GAJ5</accession>
<comment type="caution">
    <text evidence="1">The sequence shown here is derived from an EMBL/GenBank/DDBJ whole genome shotgun (WGS) entry which is preliminary data.</text>
</comment>
<keyword evidence="2" id="KW-1185">Reference proteome</keyword>
<proteinExistence type="predicted"/>